<dbReference type="PANTHER" id="PTHR22990:SF15">
    <property type="entry name" value="F-BOX ONLY PROTEIN 10"/>
    <property type="match status" value="1"/>
</dbReference>
<reference evidence="4" key="1">
    <citation type="journal article" date="2023" name="G3 (Bethesda)">
        <title>A reference genome for the long-term kleptoplast-retaining sea slug Elysia crispata morphotype clarki.</title>
        <authorList>
            <person name="Eastman K.E."/>
            <person name="Pendleton A.L."/>
            <person name="Shaikh M.A."/>
            <person name="Suttiyut T."/>
            <person name="Ogas R."/>
            <person name="Tomko P."/>
            <person name="Gavelis G."/>
            <person name="Widhalm J.R."/>
            <person name="Wisecaver J.H."/>
        </authorList>
    </citation>
    <scope>NUCLEOTIDE SEQUENCE</scope>
    <source>
        <strain evidence="4">ECLA1</strain>
    </source>
</reference>
<comment type="caution">
    <text evidence="4">The sequence shown here is derived from an EMBL/GenBank/DDBJ whole genome shotgun (WGS) entry which is preliminary data.</text>
</comment>
<dbReference type="AlphaFoldDB" id="A0AAE0Y209"/>
<dbReference type="Pfam" id="PF13229">
    <property type="entry name" value="Beta_helix"/>
    <property type="match status" value="2"/>
</dbReference>
<feature type="compositionally biased region" description="Pro residues" evidence="2">
    <location>
        <begin position="343"/>
        <end position="356"/>
    </location>
</feature>
<dbReference type="SMART" id="SM00710">
    <property type="entry name" value="PbH1"/>
    <property type="match status" value="7"/>
</dbReference>
<dbReference type="GO" id="GO:0042981">
    <property type="term" value="P:regulation of apoptotic process"/>
    <property type="evidence" value="ECO:0007669"/>
    <property type="project" value="TreeGrafter"/>
</dbReference>
<feature type="domain" description="Right handed beta helix" evidence="3">
    <location>
        <begin position="130"/>
        <end position="272"/>
    </location>
</feature>
<protein>
    <recommendedName>
        <fullName evidence="3">Right handed beta helix domain-containing protein</fullName>
    </recommendedName>
</protein>
<feature type="domain" description="Right handed beta helix" evidence="3">
    <location>
        <begin position="8"/>
        <end position="116"/>
    </location>
</feature>
<dbReference type="GO" id="GO:0006511">
    <property type="term" value="P:ubiquitin-dependent protein catabolic process"/>
    <property type="evidence" value="ECO:0007669"/>
    <property type="project" value="TreeGrafter"/>
</dbReference>
<dbReference type="InterPro" id="IPR039448">
    <property type="entry name" value="Beta_helix"/>
</dbReference>
<name>A0AAE0Y209_9GAST</name>
<keyword evidence="1" id="KW-0677">Repeat</keyword>
<accession>A0AAE0Y209</accession>
<proteinExistence type="predicted"/>
<dbReference type="Proteomes" id="UP001283361">
    <property type="component" value="Unassembled WGS sequence"/>
</dbReference>
<evidence type="ECO:0000256" key="2">
    <source>
        <dbReference type="SAM" id="MobiDB-lite"/>
    </source>
</evidence>
<dbReference type="PANTHER" id="PTHR22990">
    <property type="entry name" value="F-BOX ONLY PROTEIN"/>
    <property type="match status" value="1"/>
</dbReference>
<gene>
    <name evidence="4" type="ORF">RRG08_015667</name>
</gene>
<dbReference type="EMBL" id="JAWDGP010007128">
    <property type="protein sequence ID" value="KAK3729644.1"/>
    <property type="molecule type" value="Genomic_DNA"/>
</dbReference>
<sequence>MSRRNGENYIYEGRAAGVAVNAGGKGCIIDNVIRGNQWGGVDIRNGSCPLVAGNSIINGLSDGIVVGLSGRGSIESNFISGNGGCGLWMMAAKNLYIHGNQISNSGHCGVMLLNKSASAMESHLGQLLTNVSRHSFSHHDDNTAVQEPKTNWATLQYNNIFNNNGHGVVIEIKEEVHMLYNAVHGNHRDGILMSQSAPVLLQSNSITSNCGNGVVTSTHDKVHLLGNGIYDNGHHGMVCRTSCIIEGNDVAGHIQASVLVEVGADVQLRENRLCSSPSGVCAVVGEDSAVIMAVNNKIFIRGGRDFGGCGKLTTENNILIRPSSDASRRQSKGEFNKTEFLTDPPPRPHIVPPPPSTVIPSHYVTVVTKVTLPSAESCEQGSKFCIIL</sequence>
<dbReference type="InterPro" id="IPR011050">
    <property type="entry name" value="Pectin_lyase_fold/virulence"/>
</dbReference>
<feature type="region of interest" description="Disordered" evidence="2">
    <location>
        <begin position="321"/>
        <end position="356"/>
    </location>
</feature>
<dbReference type="Gene3D" id="2.160.20.10">
    <property type="entry name" value="Single-stranded right-handed beta-helix, Pectin lyase-like"/>
    <property type="match status" value="2"/>
</dbReference>
<evidence type="ECO:0000259" key="3">
    <source>
        <dbReference type="Pfam" id="PF13229"/>
    </source>
</evidence>
<dbReference type="SUPFAM" id="SSF51126">
    <property type="entry name" value="Pectin lyase-like"/>
    <property type="match status" value="2"/>
</dbReference>
<evidence type="ECO:0000313" key="4">
    <source>
        <dbReference type="EMBL" id="KAK3729644.1"/>
    </source>
</evidence>
<feature type="compositionally biased region" description="Basic and acidic residues" evidence="2">
    <location>
        <begin position="326"/>
        <end position="337"/>
    </location>
</feature>
<dbReference type="InterPro" id="IPR006626">
    <property type="entry name" value="PbH1"/>
</dbReference>
<dbReference type="InterPro" id="IPR012334">
    <property type="entry name" value="Pectin_lyas_fold"/>
</dbReference>
<keyword evidence="5" id="KW-1185">Reference proteome</keyword>
<evidence type="ECO:0000256" key="1">
    <source>
        <dbReference type="ARBA" id="ARBA00022737"/>
    </source>
</evidence>
<organism evidence="4 5">
    <name type="scientific">Elysia crispata</name>
    <name type="common">lettuce slug</name>
    <dbReference type="NCBI Taxonomy" id="231223"/>
    <lineage>
        <taxon>Eukaryota</taxon>
        <taxon>Metazoa</taxon>
        <taxon>Spiralia</taxon>
        <taxon>Lophotrochozoa</taxon>
        <taxon>Mollusca</taxon>
        <taxon>Gastropoda</taxon>
        <taxon>Heterobranchia</taxon>
        <taxon>Euthyneura</taxon>
        <taxon>Panpulmonata</taxon>
        <taxon>Sacoglossa</taxon>
        <taxon>Placobranchoidea</taxon>
        <taxon>Plakobranchidae</taxon>
        <taxon>Elysia</taxon>
    </lineage>
</organism>
<dbReference type="InterPro" id="IPR051550">
    <property type="entry name" value="SCF-Subunits/Alg-Epimerases"/>
</dbReference>
<evidence type="ECO:0000313" key="5">
    <source>
        <dbReference type="Proteomes" id="UP001283361"/>
    </source>
</evidence>